<dbReference type="InterPro" id="IPR018186">
    <property type="entry name" value="TF_T-box_CS"/>
</dbReference>
<dbReference type="AlphaFoldDB" id="A0A3Q3F9G1"/>
<dbReference type="InterPro" id="IPR046360">
    <property type="entry name" value="T-box_DNA-bd"/>
</dbReference>
<evidence type="ECO:0000256" key="2">
    <source>
        <dbReference type="ARBA" id="ARBA00023015"/>
    </source>
</evidence>
<accession>A0A3Q3F9G1</accession>
<dbReference type="PANTHER" id="PTHR11267">
    <property type="entry name" value="T-BOX PROTEIN-RELATED"/>
    <property type="match status" value="1"/>
</dbReference>
<comment type="subcellular location">
    <subcellularLocation>
        <location evidence="1 6">Nucleus</location>
    </subcellularLocation>
</comment>
<dbReference type="Pfam" id="PF00907">
    <property type="entry name" value="T-box"/>
    <property type="match status" value="1"/>
</dbReference>
<dbReference type="PRINTS" id="PR00937">
    <property type="entry name" value="TBOX"/>
</dbReference>
<feature type="domain" description="T-box" evidence="8">
    <location>
        <begin position="98"/>
        <end position="279"/>
    </location>
</feature>
<dbReference type="STRING" id="37003.ENSKMAP00000010077"/>
<evidence type="ECO:0000256" key="7">
    <source>
        <dbReference type="SAM" id="MobiDB-lite"/>
    </source>
</evidence>
<dbReference type="GO" id="GO:0001708">
    <property type="term" value="P:cell fate specification"/>
    <property type="evidence" value="ECO:0007669"/>
    <property type="project" value="TreeGrafter"/>
</dbReference>
<protein>
    <recommendedName>
        <fullName evidence="8">T-box domain-containing protein</fullName>
    </recommendedName>
</protein>
<reference evidence="9" key="1">
    <citation type="submission" date="2025-08" db="UniProtKB">
        <authorList>
            <consortium name="Ensembl"/>
        </authorList>
    </citation>
    <scope>IDENTIFICATION</scope>
</reference>
<keyword evidence="2" id="KW-0805">Transcription regulation</keyword>
<dbReference type="PROSITE" id="PS01264">
    <property type="entry name" value="TBOX_2"/>
    <property type="match status" value="1"/>
</dbReference>
<evidence type="ECO:0000256" key="5">
    <source>
        <dbReference type="ARBA" id="ARBA00023242"/>
    </source>
</evidence>
<evidence type="ECO:0000259" key="8">
    <source>
        <dbReference type="PROSITE" id="PS50252"/>
    </source>
</evidence>
<evidence type="ECO:0000256" key="3">
    <source>
        <dbReference type="ARBA" id="ARBA00023125"/>
    </source>
</evidence>
<dbReference type="Ensembl" id="ENSKMAT00000010239.1">
    <property type="protein sequence ID" value="ENSKMAP00000010077.1"/>
    <property type="gene ID" value="ENSKMAG00000007573.1"/>
</dbReference>
<dbReference type="GO" id="GO:0000785">
    <property type="term" value="C:chromatin"/>
    <property type="evidence" value="ECO:0007669"/>
    <property type="project" value="TreeGrafter"/>
</dbReference>
<evidence type="ECO:0000256" key="1">
    <source>
        <dbReference type="ARBA" id="ARBA00004123"/>
    </source>
</evidence>
<dbReference type="GO" id="GO:0000978">
    <property type="term" value="F:RNA polymerase II cis-regulatory region sequence-specific DNA binding"/>
    <property type="evidence" value="ECO:0007669"/>
    <property type="project" value="InterPro"/>
</dbReference>
<dbReference type="GO" id="GO:0000981">
    <property type="term" value="F:DNA-binding transcription factor activity, RNA polymerase II-specific"/>
    <property type="evidence" value="ECO:0007669"/>
    <property type="project" value="TreeGrafter"/>
</dbReference>
<dbReference type="Proteomes" id="UP000264800">
    <property type="component" value="Unplaced"/>
</dbReference>
<evidence type="ECO:0000256" key="6">
    <source>
        <dbReference type="PROSITE-ProRule" id="PRU00201"/>
    </source>
</evidence>
<keyword evidence="5 6" id="KW-0539">Nucleus</keyword>
<dbReference type="SUPFAM" id="SSF49417">
    <property type="entry name" value="p53-like transcription factors"/>
    <property type="match status" value="1"/>
</dbReference>
<dbReference type="InterPro" id="IPR001699">
    <property type="entry name" value="TF_T-box"/>
</dbReference>
<dbReference type="GeneTree" id="ENSGT00940000156269"/>
<keyword evidence="4" id="KW-0804">Transcription</keyword>
<dbReference type="GO" id="GO:0045893">
    <property type="term" value="P:positive regulation of DNA-templated transcription"/>
    <property type="evidence" value="ECO:0007669"/>
    <property type="project" value="InterPro"/>
</dbReference>
<feature type="region of interest" description="Disordered" evidence="7">
    <location>
        <begin position="1"/>
        <end position="29"/>
    </location>
</feature>
<reference evidence="9" key="2">
    <citation type="submission" date="2025-09" db="UniProtKB">
        <authorList>
            <consortium name="Ensembl"/>
        </authorList>
    </citation>
    <scope>IDENTIFICATION</scope>
</reference>
<proteinExistence type="predicted"/>
<sequence>MASTKTRHSMVFLKDGTTVPTASAADPPPARLAALRPEKVNRSGTVQSTRVFGDEAGLEHNMYAVKEAFTRTGENRPAGLNTDSVSPDSVCKGVRVTLDNNSMWNECFRCRTEMILTKQGSRMFPYCRFRISGLQQCRKYVLVMDIQPLDSSQYRWTGDSWQVSRKAECQIKTKPFIHPESPATGQHWMQGPVSFYKLKLTNNTSDQEGNIILHPLHRYLPRLHLVETDKAVKDIRLNGPNVLTFAFPQTEFMTVTTYQNPQFAQLKVNYNPFAKGLKEDGSNLSGLKLKTNSGRELNKDGGNAVAEQHPVKKSLKFLLANHKPRFQLLFTDRYSSGYENIKLLRHVSTTEGKRNKVSFKPSDHSTFLQRTFVLSTWTAAGFSPARRFWIFVLGPLVFQQGPVHGRIESRWFLGCSRTSEPVSLHRRATL</sequence>
<organism evidence="9 10">
    <name type="scientific">Kryptolebias marmoratus</name>
    <name type="common">Mangrove killifish</name>
    <name type="synonym">Rivulus marmoratus</name>
    <dbReference type="NCBI Taxonomy" id="37003"/>
    <lineage>
        <taxon>Eukaryota</taxon>
        <taxon>Metazoa</taxon>
        <taxon>Chordata</taxon>
        <taxon>Craniata</taxon>
        <taxon>Vertebrata</taxon>
        <taxon>Euteleostomi</taxon>
        <taxon>Actinopterygii</taxon>
        <taxon>Neopterygii</taxon>
        <taxon>Teleostei</taxon>
        <taxon>Neoteleostei</taxon>
        <taxon>Acanthomorphata</taxon>
        <taxon>Ovalentaria</taxon>
        <taxon>Atherinomorphae</taxon>
        <taxon>Cyprinodontiformes</taxon>
        <taxon>Rivulidae</taxon>
        <taxon>Kryptolebias</taxon>
    </lineage>
</organism>
<dbReference type="GO" id="GO:0005634">
    <property type="term" value="C:nucleus"/>
    <property type="evidence" value="ECO:0007669"/>
    <property type="project" value="UniProtKB-SubCell"/>
</dbReference>
<dbReference type="SMART" id="SM00425">
    <property type="entry name" value="TBOX"/>
    <property type="match status" value="1"/>
</dbReference>
<keyword evidence="10" id="KW-1185">Reference proteome</keyword>
<evidence type="ECO:0000313" key="9">
    <source>
        <dbReference type="Ensembl" id="ENSKMAP00000010077.1"/>
    </source>
</evidence>
<keyword evidence="3 6" id="KW-0238">DNA-binding</keyword>
<dbReference type="InterPro" id="IPR008967">
    <property type="entry name" value="p53-like_TF_DNA-bd_sf"/>
</dbReference>
<dbReference type="InterPro" id="IPR036960">
    <property type="entry name" value="T-box_sf"/>
</dbReference>
<evidence type="ECO:0000313" key="10">
    <source>
        <dbReference type="Proteomes" id="UP000264800"/>
    </source>
</evidence>
<name>A0A3Q3F9G1_KRYMA</name>
<comment type="caution">
    <text evidence="6">Lacks conserved residue(s) required for the propagation of feature annotation.</text>
</comment>
<dbReference type="PANTHER" id="PTHR11267:SF32">
    <property type="entry name" value="MAX GENE-ASSOCIATED PROTEIN"/>
    <property type="match status" value="1"/>
</dbReference>
<dbReference type="PROSITE" id="PS50252">
    <property type="entry name" value="TBOX_3"/>
    <property type="match status" value="1"/>
</dbReference>
<evidence type="ECO:0000256" key="4">
    <source>
        <dbReference type="ARBA" id="ARBA00023163"/>
    </source>
</evidence>
<dbReference type="CDD" id="cd20195">
    <property type="entry name" value="T-box_MGA-like"/>
    <property type="match status" value="1"/>
</dbReference>
<dbReference type="Gene3D" id="2.60.40.820">
    <property type="entry name" value="Transcription factor, T-box"/>
    <property type="match status" value="1"/>
</dbReference>